<organism evidence="1 2">
    <name type="scientific">Microbulbifer celer</name>
    <dbReference type="NCBI Taxonomy" id="435905"/>
    <lineage>
        <taxon>Bacteria</taxon>
        <taxon>Pseudomonadati</taxon>
        <taxon>Pseudomonadota</taxon>
        <taxon>Gammaproteobacteria</taxon>
        <taxon>Cellvibrionales</taxon>
        <taxon>Microbulbiferaceae</taxon>
        <taxon>Microbulbifer</taxon>
    </lineage>
</organism>
<evidence type="ECO:0000313" key="1">
    <source>
        <dbReference type="EMBL" id="MFD1215197.1"/>
    </source>
</evidence>
<protein>
    <submittedName>
        <fullName evidence="1">Uncharacterized protein</fullName>
    </submittedName>
</protein>
<comment type="caution">
    <text evidence="1">The sequence shown here is derived from an EMBL/GenBank/DDBJ whole genome shotgun (WGS) entry which is preliminary data.</text>
</comment>
<keyword evidence="2" id="KW-1185">Reference proteome</keyword>
<reference evidence="2" key="1">
    <citation type="journal article" date="2019" name="Int. J. Syst. Evol. Microbiol.">
        <title>The Global Catalogue of Microorganisms (GCM) 10K type strain sequencing project: providing services to taxonomists for standard genome sequencing and annotation.</title>
        <authorList>
            <consortium name="The Broad Institute Genomics Platform"/>
            <consortium name="The Broad Institute Genome Sequencing Center for Infectious Disease"/>
            <person name="Wu L."/>
            <person name="Ma J."/>
        </authorList>
    </citation>
    <scope>NUCLEOTIDE SEQUENCE [LARGE SCALE GENOMIC DNA]</scope>
    <source>
        <strain evidence="2">CCUG 54356</strain>
    </source>
</reference>
<dbReference type="EMBL" id="JBHTLR010000004">
    <property type="protein sequence ID" value="MFD1215197.1"/>
    <property type="molecule type" value="Genomic_DNA"/>
</dbReference>
<sequence length="119" mass="13346">MNTDLGQYLYRNKSKWEQVKDKKITLTWSQQQVVVSYPPEGPELTITSPFPILSKSGSEVFCSTLRFPESSSKEEVDSILKRGFVNIVPAKLCKSYKAQGGSETYRPVQILLSTAPENA</sequence>
<dbReference type="RefSeq" id="WP_230438049.1">
    <property type="nucleotide sequence ID" value="NZ_CP087715.1"/>
</dbReference>
<accession>A0ABW3U3B7</accession>
<proteinExistence type="predicted"/>
<dbReference type="Proteomes" id="UP001597264">
    <property type="component" value="Unassembled WGS sequence"/>
</dbReference>
<name>A0ABW3U3B7_9GAMM</name>
<evidence type="ECO:0000313" key="2">
    <source>
        <dbReference type="Proteomes" id="UP001597264"/>
    </source>
</evidence>
<gene>
    <name evidence="1" type="ORF">ACFQ2X_01175</name>
</gene>